<dbReference type="PANTHER" id="PTHR34223">
    <property type="entry name" value="OS11G0201299 PROTEIN"/>
    <property type="match status" value="1"/>
</dbReference>
<protein>
    <submittedName>
        <fullName evidence="1">F-box family protein</fullName>
    </submittedName>
</protein>
<dbReference type="PANTHER" id="PTHR34223:SF51">
    <property type="entry name" value="OS06G0556300 PROTEIN"/>
    <property type="match status" value="1"/>
</dbReference>
<evidence type="ECO:0000313" key="2">
    <source>
        <dbReference type="Proteomes" id="UP000188268"/>
    </source>
</evidence>
<dbReference type="EMBL" id="AWWV01010781">
    <property type="protein sequence ID" value="OMO77218.1"/>
    <property type="molecule type" value="Genomic_DNA"/>
</dbReference>
<sequence length="278" mass="32159">MTFVNHRPKDMPEAFSTLFPCRLRQCPETLELSNYYPINLSKLNHPSQSTVLTLTTLYLRKCEISDGTLYRRNREIYDGDGKTTLDPFASCVNLKKLYLGKCSVGERFILKITGPQLVWLVIDGLHIYPKLELGRYDDIMKLEIWAPKLKTFGCNLRMPLDFSSLHLPVLENLYIRFAEATISLRKSFQFLMNMFQGFHHAQSVEICHTTMVILRLVDAALLEQRPCPFTRLKTLTVCQENIPANVMDYFLRAASTSVQVKLARVERTWGGERTWENI</sequence>
<comment type="caution">
    <text evidence="1">The sequence shown here is derived from an EMBL/GenBank/DDBJ whole genome shotgun (WGS) entry which is preliminary data.</text>
</comment>
<gene>
    <name evidence="1" type="ORF">CCACVL1_15157</name>
</gene>
<name>A0A1R3I3R1_COCAP</name>
<dbReference type="Proteomes" id="UP000188268">
    <property type="component" value="Unassembled WGS sequence"/>
</dbReference>
<proteinExistence type="predicted"/>
<accession>A0A1R3I3R1</accession>
<dbReference type="InterPro" id="IPR053197">
    <property type="entry name" value="F-box_SCFL_complex_component"/>
</dbReference>
<dbReference type="SUPFAM" id="SSF52047">
    <property type="entry name" value="RNI-like"/>
    <property type="match status" value="1"/>
</dbReference>
<keyword evidence="2" id="KW-1185">Reference proteome</keyword>
<dbReference type="OrthoDB" id="996430at2759"/>
<dbReference type="AlphaFoldDB" id="A0A1R3I3R1"/>
<reference evidence="1 2" key="1">
    <citation type="submission" date="2013-09" db="EMBL/GenBank/DDBJ databases">
        <title>Corchorus capsularis genome sequencing.</title>
        <authorList>
            <person name="Alam M."/>
            <person name="Haque M.S."/>
            <person name="Islam M.S."/>
            <person name="Emdad E.M."/>
            <person name="Islam M.M."/>
            <person name="Ahmed B."/>
            <person name="Halim A."/>
            <person name="Hossen Q.M.M."/>
            <person name="Hossain M.Z."/>
            <person name="Ahmed R."/>
            <person name="Khan M.M."/>
            <person name="Islam R."/>
            <person name="Rashid M.M."/>
            <person name="Khan S.A."/>
            <person name="Rahman M.S."/>
            <person name="Alam M."/>
        </authorList>
    </citation>
    <scope>NUCLEOTIDE SEQUENCE [LARGE SCALE GENOMIC DNA]</scope>
    <source>
        <strain evidence="2">cv. CVL-1</strain>
        <tissue evidence="1">Whole seedling</tissue>
    </source>
</reference>
<organism evidence="1 2">
    <name type="scientific">Corchorus capsularis</name>
    <name type="common">Jute</name>
    <dbReference type="NCBI Taxonomy" id="210143"/>
    <lineage>
        <taxon>Eukaryota</taxon>
        <taxon>Viridiplantae</taxon>
        <taxon>Streptophyta</taxon>
        <taxon>Embryophyta</taxon>
        <taxon>Tracheophyta</taxon>
        <taxon>Spermatophyta</taxon>
        <taxon>Magnoliopsida</taxon>
        <taxon>eudicotyledons</taxon>
        <taxon>Gunneridae</taxon>
        <taxon>Pentapetalae</taxon>
        <taxon>rosids</taxon>
        <taxon>malvids</taxon>
        <taxon>Malvales</taxon>
        <taxon>Malvaceae</taxon>
        <taxon>Grewioideae</taxon>
        <taxon>Apeibeae</taxon>
        <taxon>Corchorus</taxon>
    </lineage>
</organism>
<dbReference type="Gramene" id="OMO77218">
    <property type="protein sequence ID" value="OMO77218"/>
    <property type="gene ID" value="CCACVL1_15157"/>
</dbReference>
<evidence type="ECO:0000313" key="1">
    <source>
        <dbReference type="EMBL" id="OMO77218.1"/>
    </source>
</evidence>